<dbReference type="InterPro" id="IPR040091">
    <property type="entry name" value="LRRC56"/>
</dbReference>
<name>A0A5A9PR59_9TELE</name>
<evidence type="ECO:0000256" key="1">
    <source>
        <dbReference type="SAM" id="MobiDB-lite"/>
    </source>
</evidence>
<comment type="caution">
    <text evidence="2">The sequence shown here is derived from an EMBL/GenBank/DDBJ whole genome shotgun (WGS) entry which is preliminary data.</text>
</comment>
<proteinExistence type="predicted"/>
<sequence length="602" mass="66679">MSETSVKKRPGTARSIVTEFKGSVVINPTPVEPEDSDHITTAKLKILSGSDNLEEVTSLEICVDARQNSLNDIGVHLPKLKELKMSNSLILSVRDLGTSLSHLQVLWLPRCGLTDLEGIPCLSSLKICYAAAAAEQELYLAYNNVSELIQLNILEHLELLDLEGNNVSDLFQVWHLGFCEKLRTLSLEGNPVCSCPGPGAEELGCGQTQADYSYRSAVYKLIPQLRFLDDVPVEEDKPECCRSTPTDWTLLKESIKDWSNNDRLEYTDTEERLVGVCGVRPGSAQELSPRMSSSSLSSRPGSARPLTSSAGSRPGSDDSDLTTLEHEVQNSHSHTRPSTRLSSYIPEHSYDNEQPSSQDRIDVYAELRSWRIEHNKRLSFIEKDRQPQVMKILLCDDGYEDDGGCHNHSFMSDDISRNEEEERTVCRNTTSVPSLSPDAFQHGTESQEAFRLSSSDFMSPSPPLDAVAPHAGRRTTTSRARRLKPHNGEICISRPSEDNLMSDLESVKTNSSLDPLSTTVKAVSPQALKKTCRPSTSLGVSPLRAQWSESTGNQQLDNWHKPIIRSNTSDQLTPTRPRTASAALQRLPNRTLLPDRGGGFLE</sequence>
<dbReference type="PANTHER" id="PTHR22708:SF0">
    <property type="entry name" value="LEUCINE-RICH REPEAT-CONTAINING PROTEIN 56"/>
    <property type="match status" value="1"/>
</dbReference>
<dbReference type="SUPFAM" id="SSF52058">
    <property type="entry name" value="L domain-like"/>
    <property type="match status" value="1"/>
</dbReference>
<accession>A0A5A9PR59</accession>
<gene>
    <name evidence="2" type="ORF">E1301_Tti003495</name>
</gene>
<organism evidence="2 3">
    <name type="scientific">Triplophysa tibetana</name>
    <dbReference type="NCBI Taxonomy" id="1572043"/>
    <lineage>
        <taxon>Eukaryota</taxon>
        <taxon>Metazoa</taxon>
        <taxon>Chordata</taxon>
        <taxon>Craniata</taxon>
        <taxon>Vertebrata</taxon>
        <taxon>Euteleostomi</taxon>
        <taxon>Actinopterygii</taxon>
        <taxon>Neopterygii</taxon>
        <taxon>Teleostei</taxon>
        <taxon>Ostariophysi</taxon>
        <taxon>Cypriniformes</taxon>
        <taxon>Nemacheilidae</taxon>
        <taxon>Triplophysa</taxon>
    </lineage>
</organism>
<protein>
    <submittedName>
        <fullName evidence="2">Leucine-rich repeat-containing protein 56</fullName>
    </submittedName>
</protein>
<dbReference type="Gene3D" id="3.80.10.10">
    <property type="entry name" value="Ribonuclease Inhibitor"/>
    <property type="match status" value="1"/>
</dbReference>
<dbReference type="PANTHER" id="PTHR22708">
    <property type="entry name" value="LEUCINE-RICH REPEAT-CONTAINING PROTEIN 56"/>
    <property type="match status" value="1"/>
</dbReference>
<keyword evidence="3" id="KW-1185">Reference proteome</keyword>
<dbReference type="EMBL" id="SOYY01000002">
    <property type="protein sequence ID" value="KAA0724225.1"/>
    <property type="molecule type" value="Genomic_DNA"/>
</dbReference>
<dbReference type="InterPro" id="IPR032675">
    <property type="entry name" value="LRR_dom_sf"/>
</dbReference>
<dbReference type="AlphaFoldDB" id="A0A5A9PR59"/>
<feature type="region of interest" description="Disordered" evidence="1">
    <location>
        <begin position="280"/>
        <end position="357"/>
    </location>
</feature>
<reference evidence="2 3" key="1">
    <citation type="journal article" date="2019" name="Mol. Ecol. Resour.">
        <title>Chromosome-level genome assembly of Triplophysa tibetana, a fish adapted to the harsh high-altitude environment of the Tibetan Plateau.</title>
        <authorList>
            <person name="Yang X."/>
            <person name="Liu H."/>
            <person name="Ma Z."/>
            <person name="Zou Y."/>
            <person name="Zou M."/>
            <person name="Mao Y."/>
            <person name="Li X."/>
            <person name="Wang H."/>
            <person name="Chen T."/>
            <person name="Wang W."/>
            <person name="Yang R."/>
        </authorList>
    </citation>
    <scope>NUCLEOTIDE SEQUENCE [LARGE SCALE GENOMIC DNA]</scope>
    <source>
        <strain evidence="2">TTIB1903HZAU</strain>
        <tissue evidence="2">Muscle</tissue>
    </source>
</reference>
<evidence type="ECO:0000313" key="2">
    <source>
        <dbReference type="EMBL" id="KAA0724225.1"/>
    </source>
</evidence>
<feature type="compositionally biased region" description="Low complexity" evidence="1">
    <location>
        <begin position="287"/>
        <end position="306"/>
    </location>
</feature>
<evidence type="ECO:0000313" key="3">
    <source>
        <dbReference type="Proteomes" id="UP000324632"/>
    </source>
</evidence>
<dbReference type="Proteomes" id="UP000324632">
    <property type="component" value="Chromosome 2"/>
</dbReference>
<feature type="compositionally biased region" description="Polar residues" evidence="1">
    <location>
        <begin position="330"/>
        <end position="342"/>
    </location>
</feature>